<dbReference type="InterPro" id="IPR036388">
    <property type="entry name" value="WH-like_DNA-bd_sf"/>
</dbReference>
<dbReference type="RefSeq" id="WP_349144404.1">
    <property type="nucleotide sequence ID" value="NZ_JBBMFC010000013.1"/>
</dbReference>
<gene>
    <name evidence="1" type="ORF">WMO62_08370</name>
</gene>
<comment type="caution">
    <text evidence="1">The sequence shown here is derived from an EMBL/GenBank/DDBJ whole genome shotgun (WGS) entry which is preliminary data.</text>
</comment>
<dbReference type="Gene3D" id="1.10.10.10">
    <property type="entry name" value="Winged helix-like DNA-binding domain superfamily/Winged helix DNA-binding domain"/>
    <property type="match status" value="1"/>
</dbReference>
<accession>A0ABV1I0Y5</accession>
<organism evidence="1 2">
    <name type="scientific">Hominiventricola aquisgranensis</name>
    <dbReference type="NCBI Taxonomy" id="3133164"/>
    <lineage>
        <taxon>Bacteria</taxon>
        <taxon>Bacillati</taxon>
        <taxon>Bacillota</taxon>
        <taxon>Clostridia</taxon>
        <taxon>Lachnospirales</taxon>
        <taxon>Lachnospiraceae</taxon>
        <taxon>Hominiventricola</taxon>
    </lineage>
</organism>
<sequence>MLQVQDEKLIRTTREKDMILEKFRNRGMRITKQRRLILDIVFEQDCTSCKEIYYQASKRDKNIGIATVYRMVNALTELGVFQTNVPYRLTGRSAQDPINGCRVILKNHHEVDFDAEEWNRILTYALRQKGYHNVQDIDQVILK</sequence>
<dbReference type="SUPFAM" id="SSF46785">
    <property type="entry name" value="Winged helix' DNA-binding domain"/>
    <property type="match status" value="1"/>
</dbReference>
<evidence type="ECO:0000313" key="1">
    <source>
        <dbReference type="EMBL" id="MEQ2578853.1"/>
    </source>
</evidence>
<keyword evidence="2" id="KW-1185">Reference proteome</keyword>
<proteinExistence type="predicted"/>
<name>A0ABV1I0Y5_9FIRM</name>
<reference evidence="1 2" key="1">
    <citation type="submission" date="2024-03" db="EMBL/GenBank/DDBJ databases">
        <title>Human intestinal bacterial collection.</title>
        <authorList>
            <person name="Pauvert C."/>
            <person name="Hitch T.C.A."/>
            <person name="Clavel T."/>
        </authorList>
    </citation>
    <scope>NUCLEOTIDE SEQUENCE [LARGE SCALE GENOMIC DNA]</scope>
    <source>
        <strain evidence="1 2">CLA-AA-H78B</strain>
    </source>
</reference>
<dbReference type="EMBL" id="JBBMFC010000013">
    <property type="protein sequence ID" value="MEQ2578853.1"/>
    <property type="molecule type" value="Genomic_DNA"/>
</dbReference>
<dbReference type="Proteomes" id="UP001470288">
    <property type="component" value="Unassembled WGS sequence"/>
</dbReference>
<protein>
    <submittedName>
        <fullName evidence="1">Transcriptional repressor</fullName>
    </submittedName>
</protein>
<dbReference type="InterPro" id="IPR036390">
    <property type="entry name" value="WH_DNA-bd_sf"/>
</dbReference>
<dbReference type="Pfam" id="PF01475">
    <property type="entry name" value="FUR"/>
    <property type="match status" value="1"/>
</dbReference>
<dbReference type="InterPro" id="IPR002481">
    <property type="entry name" value="FUR"/>
</dbReference>
<evidence type="ECO:0000313" key="2">
    <source>
        <dbReference type="Proteomes" id="UP001470288"/>
    </source>
</evidence>